<keyword evidence="7" id="KW-0804">Transcription</keyword>
<dbReference type="InterPro" id="IPR025662">
    <property type="entry name" value="Sigma_54_int_dom_ATP-bd_1"/>
</dbReference>
<dbReference type="GO" id="GO:0000160">
    <property type="term" value="P:phosphorelay signal transduction system"/>
    <property type="evidence" value="ECO:0007669"/>
    <property type="project" value="UniProtKB-KW"/>
</dbReference>
<dbReference type="Gene3D" id="1.10.10.60">
    <property type="entry name" value="Homeodomain-like"/>
    <property type="match status" value="1"/>
</dbReference>
<protein>
    <submittedName>
        <fullName evidence="11">DNA-binding NtrC family response regulator</fullName>
    </submittedName>
</protein>
<keyword evidence="6 11" id="KW-0238">DNA-binding</keyword>
<keyword evidence="5" id="KW-0805">Transcription regulation</keyword>
<feature type="modified residue" description="4-aspartylphosphate" evidence="8">
    <location>
        <position position="54"/>
    </location>
</feature>
<dbReference type="PROSITE" id="PS50110">
    <property type="entry name" value="RESPONSE_REGULATORY"/>
    <property type="match status" value="1"/>
</dbReference>
<feature type="domain" description="Response regulatory" evidence="10">
    <location>
        <begin position="5"/>
        <end position="118"/>
    </location>
</feature>
<dbReference type="EMBL" id="SHKW01000001">
    <property type="protein sequence ID" value="RZU42093.1"/>
    <property type="molecule type" value="Genomic_DNA"/>
</dbReference>
<keyword evidence="3" id="KW-0067">ATP-binding</keyword>
<dbReference type="PROSITE" id="PS50045">
    <property type="entry name" value="SIGMA54_INTERACT_4"/>
    <property type="match status" value="1"/>
</dbReference>
<evidence type="ECO:0000256" key="2">
    <source>
        <dbReference type="ARBA" id="ARBA00022741"/>
    </source>
</evidence>
<dbReference type="InterPro" id="IPR002078">
    <property type="entry name" value="Sigma_54_int"/>
</dbReference>
<dbReference type="GO" id="GO:0005524">
    <property type="term" value="F:ATP binding"/>
    <property type="evidence" value="ECO:0007669"/>
    <property type="project" value="UniProtKB-KW"/>
</dbReference>
<dbReference type="Pfam" id="PF02954">
    <property type="entry name" value="HTH_8"/>
    <property type="match status" value="1"/>
</dbReference>
<dbReference type="InterPro" id="IPR001789">
    <property type="entry name" value="Sig_transdc_resp-reg_receiver"/>
</dbReference>
<dbReference type="PRINTS" id="PR01590">
    <property type="entry name" value="HTHFIS"/>
</dbReference>
<keyword evidence="2" id="KW-0547">Nucleotide-binding</keyword>
<evidence type="ECO:0000313" key="12">
    <source>
        <dbReference type="Proteomes" id="UP000292958"/>
    </source>
</evidence>
<dbReference type="FunFam" id="3.40.50.2300:FF:000018">
    <property type="entry name" value="DNA-binding transcriptional regulator NtrC"/>
    <property type="match status" value="1"/>
</dbReference>
<dbReference type="SMART" id="SM00448">
    <property type="entry name" value="REC"/>
    <property type="match status" value="1"/>
</dbReference>
<evidence type="ECO:0000313" key="11">
    <source>
        <dbReference type="EMBL" id="RZU42093.1"/>
    </source>
</evidence>
<dbReference type="SMART" id="SM00382">
    <property type="entry name" value="AAA"/>
    <property type="match status" value="1"/>
</dbReference>
<dbReference type="SUPFAM" id="SSF46689">
    <property type="entry name" value="Homeodomain-like"/>
    <property type="match status" value="1"/>
</dbReference>
<dbReference type="InterPro" id="IPR009057">
    <property type="entry name" value="Homeodomain-like_sf"/>
</dbReference>
<keyword evidence="1 8" id="KW-0597">Phosphoprotein</keyword>
<dbReference type="InterPro" id="IPR025943">
    <property type="entry name" value="Sigma_54_int_dom_ATP-bd_2"/>
</dbReference>
<dbReference type="Proteomes" id="UP000292958">
    <property type="component" value="Unassembled WGS sequence"/>
</dbReference>
<dbReference type="InterPro" id="IPR003593">
    <property type="entry name" value="AAA+_ATPase"/>
</dbReference>
<evidence type="ECO:0000256" key="4">
    <source>
        <dbReference type="ARBA" id="ARBA00023012"/>
    </source>
</evidence>
<evidence type="ECO:0000259" key="10">
    <source>
        <dbReference type="PROSITE" id="PS50110"/>
    </source>
</evidence>
<dbReference type="AlphaFoldDB" id="A0A4Q7YY45"/>
<dbReference type="OrthoDB" id="9803970at2"/>
<organism evidence="11 12">
    <name type="scientific">Edaphobacter modestus</name>
    <dbReference type="NCBI Taxonomy" id="388466"/>
    <lineage>
        <taxon>Bacteria</taxon>
        <taxon>Pseudomonadati</taxon>
        <taxon>Acidobacteriota</taxon>
        <taxon>Terriglobia</taxon>
        <taxon>Terriglobales</taxon>
        <taxon>Acidobacteriaceae</taxon>
        <taxon>Edaphobacter</taxon>
    </lineage>
</organism>
<accession>A0A4Q7YY45</accession>
<evidence type="ECO:0000256" key="5">
    <source>
        <dbReference type="ARBA" id="ARBA00023015"/>
    </source>
</evidence>
<comment type="caution">
    <text evidence="11">The sequence shown here is derived from an EMBL/GenBank/DDBJ whole genome shotgun (WGS) entry which is preliminary data.</text>
</comment>
<proteinExistence type="predicted"/>
<dbReference type="PANTHER" id="PTHR32071:SF57">
    <property type="entry name" value="C4-DICARBOXYLATE TRANSPORT TRANSCRIPTIONAL REGULATORY PROTEIN DCTD"/>
    <property type="match status" value="1"/>
</dbReference>
<feature type="domain" description="Sigma-54 factor interaction" evidence="9">
    <location>
        <begin position="143"/>
        <end position="372"/>
    </location>
</feature>
<dbReference type="Gene3D" id="3.40.50.2300">
    <property type="match status" value="1"/>
</dbReference>
<dbReference type="InterPro" id="IPR025944">
    <property type="entry name" value="Sigma_54_int_dom_CS"/>
</dbReference>
<evidence type="ECO:0000256" key="7">
    <source>
        <dbReference type="ARBA" id="ARBA00023163"/>
    </source>
</evidence>
<dbReference type="InterPro" id="IPR058031">
    <property type="entry name" value="AAA_lid_NorR"/>
</dbReference>
<dbReference type="PANTHER" id="PTHR32071">
    <property type="entry name" value="TRANSCRIPTIONAL REGULATORY PROTEIN"/>
    <property type="match status" value="1"/>
</dbReference>
<dbReference type="CDD" id="cd00009">
    <property type="entry name" value="AAA"/>
    <property type="match status" value="1"/>
</dbReference>
<reference evidence="11 12" key="1">
    <citation type="submission" date="2019-02" db="EMBL/GenBank/DDBJ databases">
        <title>Genomic Encyclopedia of Archaeal and Bacterial Type Strains, Phase II (KMG-II): from individual species to whole genera.</title>
        <authorList>
            <person name="Goeker M."/>
        </authorList>
    </citation>
    <scope>NUCLEOTIDE SEQUENCE [LARGE SCALE GENOMIC DNA]</scope>
    <source>
        <strain evidence="11 12">DSM 18101</strain>
    </source>
</reference>
<dbReference type="Pfam" id="PF00158">
    <property type="entry name" value="Sigma54_activat"/>
    <property type="match status" value="1"/>
</dbReference>
<dbReference type="InterPro" id="IPR002197">
    <property type="entry name" value="HTH_Fis"/>
</dbReference>
<evidence type="ECO:0000256" key="6">
    <source>
        <dbReference type="ARBA" id="ARBA00023125"/>
    </source>
</evidence>
<evidence type="ECO:0000259" key="9">
    <source>
        <dbReference type="PROSITE" id="PS50045"/>
    </source>
</evidence>
<dbReference type="InterPro" id="IPR027417">
    <property type="entry name" value="P-loop_NTPase"/>
</dbReference>
<dbReference type="RefSeq" id="WP_130419895.1">
    <property type="nucleotide sequence ID" value="NZ_SHKW01000001.1"/>
</dbReference>
<evidence type="ECO:0000256" key="8">
    <source>
        <dbReference type="PROSITE-ProRule" id="PRU00169"/>
    </source>
</evidence>
<keyword evidence="4" id="KW-0902">Two-component regulatory system</keyword>
<dbReference type="GO" id="GO:0006355">
    <property type="term" value="P:regulation of DNA-templated transcription"/>
    <property type="evidence" value="ECO:0007669"/>
    <property type="project" value="InterPro"/>
</dbReference>
<name>A0A4Q7YY45_9BACT</name>
<dbReference type="PROSITE" id="PS00676">
    <property type="entry name" value="SIGMA54_INTERACT_2"/>
    <property type="match status" value="1"/>
</dbReference>
<dbReference type="GO" id="GO:0043565">
    <property type="term" value="F:sequence-specific DNA binding"/>
    <property type="evidence" value="ECO:0007669"/>
    <property type="project" value="InterPro"/>
</dbReference>
<dbReference type="Gene3D" id="3.40.50.300">
    <property type="entry name" value="P-loop containing nucleotide triphosphate hydrolases"/>
    <property type="match status" value="1"/>
</dbReference>
<dbReference type="Pfam" id="PF00072">
    <property type="entry name" value="Response_reg"/>
    <property type="match status" value="1"/>
</dbReference>
<dbReference type="FunFam" id="3.40.50.300:FF:000006">
    <property type="entry name" value="DNA-binding transcriptional regulator NtrC"/>
    <property type="match status" value="1"/>
</dbReference>
<dbReference type="InterPro" id="IPR011006">
    <property type="entry name" value="CheY-like_superfamily"/>
</dbReference>
<evidence type="ECO:0000256" key="3">
    <source>
        <dbReference type="ARBA" id="ARBA00022840"/>
    </source>
</evidence>
<dbReference type="Gene3D" id="1.10.8.60">
    <property type="match status" value="1"/>
</dbReference>
<dbReference type="PROSITE" id="PS00675">
    <property type="entry name" value="SIGMA54_INTERACT_1"/>
    <property type="match status" value="1"/>
</dbReference>
<keyword evidence="12" id="KW-1185">Reference proteome</keyword>
<gene>
    <name evidence="11" type="ORF">BDD14_3639</name>
</gene>
<dbReference type="SUPFAM" id="SSF52172">
    <property type="entry name" value="CheY-like"/>
    <property type="match status" value="1"/>
</dbReference>
<sequence>MSSKQILVVDDDSSLRSVMKMQLEEAGYEVTLAADGAEAYELIRETRPRLVISDLKMPTSGLELMRRIAAEDIQPTLIIVTAFGTVETAVEAMKLGAYDYVTKPLDFEELVLVVHRAMERQNLLEEVRNLRSVLDQRYGFEGIVGRAKSLLRVLDQASRVAQRDTTVLIQGETGTGKELMARAIHQNSPRKNGPFVTINCGSIPKELVEAELFGYTRGAFTGAHTSRPGKIELADGGTLFLDEVGELPLDAQVKLLRVLQQGEIAKIGATEVQKVDVRVVAATHRNLQAMIEDGAFREDLYYRLAVVPLLLPPLRERREDIPELVKHLFSKAKERHGIADVELSSTVMQHLTRYRWPGNVRELENVLERMLVLSSSNLVTEADLPEEIRRVPPDSSTFWIELPEEGVSLEAIERELILRALEQAKGNQTKAAKYLDISRRTLIYRMEKYGLGQE</sequence>
<dbReference type="PROSITE" id="PS00688">
    <property type="entry name" value="SIGMA54_INTERACT_3"/>
    <property type="match status" value="1"/>
</dbReference>
<dbReference type="Pfam" id="PF25601">
    <property type="entry name" value="AAA_lid_14"/>
    <property type="match status" value="1"/>
</dbReference>
<evidence type="ECO:0000256" key="1">
    <source>
        <dbReference type="ARBA" id="ARBA00022553"/>
    </source>
</evidence>
<dbReference type="SUPFAM" id="SSF52540">
    <property type="entry name" value="P-loop containing nucleoside triphosphate hydrolases"/>
    <property type="match status" value="1"/>
</dbReference>